<organism evidence="1">
    <name type="scientific">uncultured Caudovirales phage</name>
    <dbReference type="NCBI Taxonomy" id="2100421"/>
    <lineage>
        <taxon>Viruses</taxon>
        <taxon>Duplodnaviria</taxon>
        <taxon>Heunggongvirae</taxon>
        <taxon>Uroviricota</taxon>
        <taxon>Caudoviricetes</taxon>
        <taxon>Peduoviridae</taxon>
        <taxon>Maltschvirus</taxon>
        <taxon>Maltschvirus maltsch</taxon>
    </lineage>
</organism>
<accession>A0A6J5LXV8</accession>
<reference evidence="1" key="1">
    <citation type="submission" date="2020-04" db="EMBL/GenBank/DDBJ databases">
        <authorList>
            <person name="Chiriac C."/>
            <person name="Salcher M."/>
            <person name="Ghai R."/>
            <person name="Kavagutti S V."/>
        </authorList>
    </citation>
    <scope>NUCLEOTIDE SEQUENCE</scope>
</reference>
<proteinExistence type="predicted"/>
<evidence type="ECO:0000313" key="1">
    <source>
        <dbReference type="EMBL" id="CAB4139318.1"/>
    </source>
</evidence>
<dbReference type="EMBL" id="LR796352">
    <property type="protein sequence ID" value="CAB4139318.1"/>
    <property type="molecule type" value="Genomic_DNA"/>
</dbReference>
<name>A0A6J5LXV8_9CAUD</name>
<protein>
    <submittedName>
        <fullName evidence="1">SaV-like</fullName>
    </submittedName>
</protein>
<dbReference type="Pfam" id="PF11753">
    <property type="entry name" value="DUF3310"/>
    <property type="match status" value="1"/>
</dbReference>
<gene>
    <name evidence="1" type="ORF">UFOVP346_36</name>
</gene>
<sequence>MSKKCWIRSVGGIYKFSGREYGVSDGSVIDDSGSVISLRHLLDCPESYVVKRVDSAHVPLVETNLNPIPGTVAQPDMVNNPKHYGQGKIECIDYIEDFLNKEEYIGYLRGNIAKYLHRWRYKNGIEDLKKAQWYQDRLVKFMTQ</sequence>
<dbReference type="InterPro" id="IPR021739">
    <property type="entry name" value="SaV-like"/>
</dbReference>